<name>A0AAV2FWX3_9ROSI</name>
<protein>
    <submittedName>
        <fullName evidence="1">Uncharacterized protein</fullName>
    </submittedName>
</protein>
<evidence type="ECO:0000313" key="1">
    <source>
        <dbReference type="EMBL" id="CAL1402826.1"/>
    </source>
</evidence>
<organism evidence="1 2">
    <name type="scientific">Linum trigynum</name>
    <dbReference type="NCBI Taxonomy" id="586398"/>
    <lineage>
        <taxon>Eukaryota</taxon>
        <taxon>Viridiplantae</taxon>
        <taxon>Streptophyta</taxon>
        <taxon>Embryophyta</taxon>
        <taxon>Tracheophyta</taxon>
        <taxon>Spermatophyta</taxon>
        <taxon>Magnoliopsida</taxon>
        <taxon>eudicotyledons</taxon>
        <taxon>Gunneridae</taxon>
        <taxon>Pentapetalae</taxon>
        <taxon>rosids</taxon>
        <taxon>fabids</taxon>
        <taxon>Malpighiales</taxon>
        <taxon>Linaceae</taxon>
        <taxon>Linum</taxon>
    </lineage>
</organism>
<evidence type="ECO:0000313" key="2">
    <source>
        <dbReference type="Proteomes" id="UP001497516"/>
    </source>
</evidence>
<keyword evidence="2" id="KW-1185">Reference proteome</keyword>
<reference evidence="1 2" key="1">
    <citation type="submission" date="2024-04" db="EMBL/GenBank/DDBJ databases">
        <authorList>
            <person name="Fracassetti M."/>
        </authorList>
    </citation>
    <scope>NUCLEOTIDE SEQUENCE [LARGE SCALE GENOMIC DNA]</scope>
</reference>
<dbReference type="AlphaFoldDB" id="A0AAV2FWX3"/>
<dbReference type="Proteomes" id="UP001497516">
    <property type="component" value="Chromosome 7"/>
</dbReference>
<proteinExistence type="predicted"/>
<gene>
    <name evidence="1" type="ORF">LTRI10_LOCUS42799</name>
</gene>
<sequence>MQILDLRSAARREILLQKIMTKKQMKEEKKKKRLLAFMKTAASSVTPEDIVKQYKTPSTHLYSSSTPVDRTLL</sequence>
<dbReference type="EMBL" id="OZ034820">
    <property type="protein sequence ID" value="CAL1402826.1"/>
    <property type="molecule type" value="Genomic_DNA"/>
</dbReference>
<accession>A0AAV2FWX3</accession>